<keyword evidence="16" id="KW-0479">Metal-binding</keyword>
<dbReference type="GO" id="GO:0004594">
    <property type="term" value="F:pantothenate kinase activity"/>
    <property type="evidence" value="ECO:0007669"/>
    <property type="project" value="UniProtKB-UniRule"/>
</dbReference>
<dbReference type="PANTHER" id="PTHR34265:SF1">
    <property type="entry name" value="TYPE III PANTOTHENATE KINASE"/>
    <property type="match status" value="1"/>
</dbReference>
<feature type="binding site" evidence="16">
    <location>
        <position position="185"/>
    </location>
    <ligand>
        <name>substrate</name>
    </ligand>
</feature>
<dbReference type="InterPro" id="IPR004619">
    <property type="entry name" value="Type_III_PanK"/>
</dbReference>
<comment type="caution">
    <text evidence="17">The sequence shown here is derived from an EMBL/GenBank/DDBJ whole genome shotgun (WGS) entry which is preliminary data.</text>
</comment>
<evidence type="ECO:0000256" key="9">
    <source>
        <dbReference type="ARBA" id="ARBA00022741"/>
    </source>
</evidence>
<comment type="function">
    <text evidence="16">Catalyzes the phosphorylation of pantothenate (Pan), the first step in CoA biosynthesis.</text>
</comment>
<protein>
    <recommendedName>
        <fullName evidence="15 16">Type III pantothenate kinase</fullName>
        <ecNumber evidence="6 16">2.7.1.33</ecNumber>
    </recommendedName>
    <alternativeName>
        <fullName evidence="16">PanK-III</fullName>
    </alternativeName>
    <alternativeName>
        <fullName evidence="16">Pantothenic acid kinase</fullName>
    </alternativeName>
</protein>
<comment type="subunit">
    <text evidence="5 16">Homodimer.</text>
</comment>
<comment type="cofactor">
    <cofactor evidence="16">
        <name>NH4(+)</name>
        <dbReference type="ChEBI" id="CHEBI:28938"/>
    </cofactor>
    <cofactor evidence="16">
        <name>K(+)</name>
        <dbReference type="ChEBI" id="CHEBI:29103"/>
    </cofactor>
    <text evidence="16">A monovalent cation. Ammonium or potassium.</text>
</comment>
<feature type="binding site" evidence="16">
    <location>
        <position position="101"/>
    </location>
    <ligand>
        <name>substrate</name>
    </ligand>
</feature>
<gene>
    <name evidence="16" type="primary">coaX</name>
    <name evidence="17" type="ORF">A2149_02770</name>
</gene>
<dbReference type="Proteomes" id="UP000178435">
    <property type="component" value="Unassembled WGS sequence"/>
</dbReference>
<evidence type="ECO:0000256" key="16">
    <source>
        <dbReference type="HAMAP-Rule" id="MF_01274"/>
    </source>
</evidence>
<dbReference type="AlphaFoldDB" id="A0A1F7RZ51"/>
<dbReference type="NCBIfam" id="TIGR00671">
    <property type="entry name" value="baf"/>
    <property type="match status" value="1"/>
</dbReference>
<evidence type="ECO:0000256" key="6">
    <source>
        <dbReference type="ARBA" id="ARBA00012102"/>
    </source>
</evidence>
<evidence type="ECO:0000313" key="17">
    <source>
        <dbReference type="EMBL" id="OGL46264.1"/>
    </source>
</evidence>
<dbReference type="UniPathway" id="UPA00241">
    <property type="reaction ID" value="UER00352"/>
</dbReference>
<dbReference type="GO" id="GO:0046872">
    <property type="term" value="F:metal ion binding"/>
    <property type="evidence" value="ECO:0007669"/>
    <property type="project" value="UniProtKB-KW"/>
</dbReference>
<feature type="active site" description="Proton acceptor" evidence="16">
    <location>
        <position position="110"/>
    </location>
</feature>
<reference evidence="17 18" key="1">
    <citation type="journal article" date="2016" name="Nat. Commun.">
        <title>Thousands of microbial genomes shed light on interconnected biogeochemical processes in an aquifer system.</title>
        <authorList>
            <person name="Anantharaman K."/>
            <person name="Brown C.T."/>
            <person name="Hug L.A."/>
            <person name="Sharon I."/>
            <person name="Castelle C.J."/>
            <person name="Probst A.J."/>
            <person name="Thomas B.C."/>
            <person name="Singh A."/>
            <person name="Wilkins M.J."/>
            <person name="Karaoz U."/>
            <person name="Brodie E.L."/>
            <person name="Williams K.H."/>
            <person name="Hubbard S.S."/>
            <person name="Banfield J.F."/>
        </authorList>
    </citation>
    <scope>NUCLEOTIDE SEQUENCE [LARGE SCALE GENOMIC DNA]</scope>
</reference>
<dbReference type="PANTHER" id="PTHR34265">
    <property type="entry name" value="TYPE III PANTOTHENATE KINASE"/>
    <property type="match status" value="1"/>
</dbReference>
<dbReference type="Pfam" id="PF03309">
    <property type="entry name" value="Pan_kinase"/>
    <property type="match status" value="1"/>
</dbReference>
<dbReference type="HAMAP" id="MF_01274">
    <property type="entry name" value="Pantothen_kinase_3"/>
    <property type="match status" value="1"/>
</dbReference>
<keyword evidence="12 16" id="KW-0630">Potassium</keyword>
<keyword evidence="8 16" id="KW-0808">Transferase</keyword>
<dbReference type="InterPro" id="IPR043129">
    <property type="entry name" value="ATPase_NBD"/>
</dbReference>
<comment type="catalytic activity">
    <reaction evidence="1 16">
        <text>(R)-pantothenate + ATP = (R)-4'-phosphopantothenate + ADP + H(+)</text>
        <dbReference type="Rhea" id="RHEA:16373"/>
        <dbReference type="ChEBI" id="CHEBI:10986"/>
        <dbReference type="ChEBI" id="CHEBI:15378"/>
        <dbReference type="ChEBI" id="CHEBI:29032"/>
        <dbReference type="ChEBI" id="CHEBI:30616"/>
        <dbReference type="ChEBI" id="CHEBI:456216"/>
        <dbReference type="EC" id="2.7.1.33"/>
    </reaction>
</comment>
<comment type="pathway">
    <text evidence="4 16">Cofactor biosynthesis; coenzyme A biosynthesis; CoA from (R)-pantothenate: step 1/5.</text>
</comment>
<keyword evidence="9 16" id="KW-0547">Nucleotide-binding</keyword>
<sequence length="255" mass="27909">MLLVVDVGNTNTVIGVYDKHRLVVNWRIGTKRNGTVDEYGIMFNTLFNFTKGLKVDMIDGMIISCVVPPIINSLLEMAGKYFGVTPLVVDSEIKTGLKILYENPREVGADRVVNAVAAFKKYGGPTIVVDFGTATTFCVISKNAEYLGGVIVPGIMIALQALFQSAAKLPRVELKRPETVLGRNTKSSMQSGIIFGYAGLVDGIISRLEEELKEKYFVVATGGLAEFIASETKKIKEVSPFLTLEGLKIIYEMNK</sequence>
<evidence type="ECO:0000256" key="2">
    <source>
        <dbReference type="ARBA" id="ARBA00001958"/>
    </source>
</evidence>
<dbReference type="SUPFAM" id="SSF53067">
    <property type="entry name" value="Actin-like ATPase domain"/>
    <property type="match status" value="2"/>
</dbReference>
<comment type="similarity">
    <text evidence="14 16">Belongs to the type III pantothenate kinase family.</text>
</comment>
<evidence type="ECO:0000256" key="13">
    <source>
        <dbReference type="ARBA" id="ARBA00022993"/>
    </source>
</evidence>
<proteinExistence type="inferred from homology"/>
<evidence type="ECO:0000256" key="4">
    <source>
        <dbReference type="ARBA" id="ARBA00005225"/>
    </source>
</evidence>
<dbReference type="EC" id="2.7.1.33" evidence="6 16"/>
<feature type="binding site" evidence="16">
    <location>
        <begin position="108"/>
        <end position="111"/>
    </location>
    <ligand>
        <name>substrate</name>
    </ligand>
</feature>
<evidence type="ECO:0000256" key="10">
    <source>
        <dbReference type="ARBA" id="ARBA00022777"/>
    </source>
</evidence>
<dbReference type="GO" id="GO:0015937">
    <property type="term" value="P:coenzyme A biosynthetic process"/>
    <property type="evidence" value="ECO:0007669"/>
    <property type="project" value="UniProtKB-UniRule"/>
</dbReference>
<feature type="binding site" evidence="16">
    <location>
        <position position="133"/>
    </location>
    <ligand>
        <name>ATP</name>
        <dbReference type="ChEBI" id="CHEBI:30616"/>
    </ligand>
</feature>
<feature type="binding site" evidence="16">
    <location>
        <begin position="6"/>
        <end position="13"/>
    </location>
    <ligand>
        <name>ATP</name>
        <dbReference type="ChEBI" id="CHEBI:30616"/>
    </ligand>
</feature>
<comment type="cofactor">
    <cofactor evidence="2">
        <name>K(+)</name>
        <dbReference type="ChEBI" id="CHEBI:29103"/>
    </cofactor>
</comment>
<keyword evidence="11 16" id="KW-0067">ATP-binding</keyword>
<dbReference type="NCBIfam" id="NF009848">
    <property type="entry name" value="PRK13318.1-6"/>
    <property type="match status" value="1"/>
</dbReference>
<organism evidence="17 18">
    <name type="scientific">Candidatus Schekmanbacteria bacterium RBG_16_38_11</name>
    <dbReference type="NCBI Taxonomy" id="1817880"/>
    <lineage>
        <taxon>Bacteria</taxon>
        <taxon>Candidatus Schekmaniibacteriota</taxon>
    </lineage>
</organism>
<comment type="subcellular location">
    <subcellularLocation>
        <location evidence="3 16">Cytoplasm</location>
    </subcellularLocation>
</comment>
<evidence type="ECO:0000256" key="15">
    <source>
        <dbReference type="ARBA" id="ARBA00040883"/>
    </source>
</evidence>
<accession>A0A1F7RZ51</accession>
<evidence type="ECO:0000256" key="3">
    <source>
        <dbReference type="ARBA" id="ARBA00004496"/>
    </source>
</evidence>
<feature type="binding site" evidence="16">
    <location>
        <position position="130"/>
    </location>
    <ligand>
        <name>K(+)</name>
        <dbReference type="ChEBI" id="CHEBI:29103"/>
    </ligand>
</feature>
<name>A0A1F7RZ51_9BACT</name>
<evidence type="ECO:0000256" key="1">
    <source>
        <dbReference type="ARBA" id="ARBA00001206"/>
    </source>
</evidence>
<evidence type="ECO:0000313" key="18">
    <source>
        <dbReference type="Proteomes" id="UP000178435"/>
    </source>
</evidence>
<dbReference type="EMBL" id="MGDF01000055">
    <property type="protein sequence ID" value="OGL46264.1"/>
    <property type="molecule type" value="Genomic_DNA"/>
</dbReference>
<evidence type="ECO:0000256" key="8">
    <source>
        <dbReference type="ARBA" id="ARBA00022679"/>
    </source>
</evidence>
<keyword evidence="13 16" id="KW-0173">Coenzyme A biosynthesis</keyword>
<evidence type="ECO:0000256" key="14">
    <source>
        <dbReference type="ARBA" id="ARBA00038036"/>
    </source>
</evidence>
<keyword evidence="10 16" id="KW-0418">Kinase</keyword>
<dbReference type="NCBIfam" id="NF009855">
    <property type="entry name" value="PRK13321.1"/>
    <property type="match status" value="1"/>
</dbReference>
<dbReference type="Gene3D" id="3.30.420.40">
    <property type="match status" value="2"/>
</dbReference>
<dbReference type="GO" id="GO:0005737">
    <property type="term" value="C:cytoplasm"/>
    <property type="evidence" value="ECO:0007669"/>
    <property type="project" value="UniProtKB-SubCell"/>
</dbReference>
<evidence type="ECO:0000256" key="5">
    <source>
        <dbReference type="ARBA" id="ARBA00011738"/>
    </source>
</evidence>
<dbReference type="CDD" id="cd24015">
    <property type="entry name" value="ASKHA_NBD_PanK-III"/>
    <property type="match status" value="1"/>
</dbReference>
<dbReference type="GO" id="GO:0005524">
    <property type="term" value="F:ATP binding"/>
    <property type="evidence" value="ECO:0007669"/>
    <property type="project" value="UniProtKB-UniRule"/>
</dbReference>
<keyword evidence="7 16" id="KW-0963">Cytoplasm</keyword>
<evidence type="ECO:0000256" key="11">
    <source>
        <dbReference type="ARBA" id="ARBA00022840"/>
    </source>
</evidence>
<evidence type="ECO:0000256" key="7">
    <source>
        <dbReference type="ARBA" id="ARBA00022490"/>
    </source>
</evidence>
<evidence type="ECO:0000256" key="12">
    <source>
        <dbReference type="ARBA" id="ARBA00022958"/>
    </source>
</evidence>